<organism evidence="3 4">
    <name type="scientific">Mauremys mutica</name>
    <name type="common">yellowpond turtle</name>
    <dbReference type="NCBI Taxonomy" id="74926"/>
    <lineage>
        <taxon>Eukaryota</taxon>
        <taxon>Metazoa</taxon>
        <taxon>Chordata</taxon>
        <taxon>Craniata</taxon>
        <taxon>Vertebrata</taxon>
        <taxon>Euteleostomi</taxon>
        <taxon>Archelosauria</taxon>
        <taxon>Testudinata</taxon>
        <taxon>Testudines</taxon>
        <taxon>Cryptodira</taxon>
        <taxon>Durocryptodira</taxon>
        <taxon>Testudinoidea</taxon>
        <taxon>Geoemydidae</taxon>
        <taxon>Geoemydinae</taxon>
        <taxon>Mauremys</taxon>
    </lineage>
</organism>
<keyword evidence="2" id="KW-1133">Transmembrane helix</keyword>
<keyword evidence="4" id="KW-1185">Reference proteome</keyword>
<protein>
    <recommendedName>
        <fullName evidence="5">Amino acid transporter transmembrane domain-containing protein</fullName>
    </recommendedName>
</protein>
<dbReference type="EMBL" id="JAHDVG010000465">
    <property type="protein sequence ID" value="KAH1183546.1"/>
    <property type="molecule type" value="Genomic_DNA"/>
</dbReference>
<comment type="caution">
    <text evidence="3">The sequence shown here is derived from an EMBL/GenBank/DDBJ whole genome shotgun (WGS) entry which is preliminary data.</text>
</comment>
<reference evidence="3" key="1">
    <citation type="submission" date="2021-09" db="EMBL/GenBank/DDBJ databases">
        <title>The genome of Mauremys mutica provides insights into the evolution of semi-aquatic lifestyle.</title>
        <authorList>
            <person name="Gong S."/>
            <person name="Gao Y."/>
        </authorList>
    </citation>
    <scope>NUCLEOTIDE SEQUENCE</scope>
    <source>
        <strain evidence="3">MM-2020</strain>
        <tissue evidence="3">Muscle</tissue>
    </source>
</reference>
<keyword evidence="2" id="KW-0812">Transmembrane</keyword>
<feature type="transmembrane region" description="Helical" evidence="2">
    <location>
        <begin position="450"/>
        <end position="472"/>
    </location>
</feature>
<evidence type="ECO:0000313" key="3">
    <source>
        <dbReference type="EMBL" id="KAH1183546.1"/>
    </source>
</evidence>
<comment type="subcellular location">
    <subcellularLocation>
        <location evidence="1">Membrane</location>
        <topology evidence="1">Multi-pass membrane protein</topology>
    </subcellularLocation>
</comment>
<sequence>MIVLSCNPKTQYNPMQKSVPLLTIFLDMCAVNDQLVDFLVSGHDQEVNDGNGKSIFTDGKMLFQNDFFTEQVDVVSCYITVTFLIEVMSSANARVVWDRSNDSHKENEMILKENIPMSAKRGEESTQSKALLSESSSKHICCCYCLPDDPKPSVFDINELFSLTDLTKMYFSTVGDLLSRITLMLGIYGSLAMFLTMVPFSLTELFCNIPSCTGESNFTSNSYDENHCWGPISRINAYRIFLAGFVLLIGPFVFFSIQKNKFIQIFATIVSFSVFCIMFIMAFHLLAIGRGKGNPALANFSALPNIFGACSLAAVSHATLPHIIPPILNKANLGLGIAIVFIVVGAFYALLSLTITFTFENDKIQEIVLLNFLDCSIVPGVFFIYFLGLYTTFKVSAIFPLNAVALRDNIWAMFGSFQCSRIWAVERLFFPLLAIIPPTVIAVVTENIEVIVGITGSYAATTIQFIIPPLLVHYSRIDTQEKFGPSVRIKHASPFQHNFWIILAIIFAVFTITTVTILYITHQS</sequence>
<accession>A0A9D3XQ71</accession>
<evidence type="ECO:0008006" key="5">
    <source>
        <dbReference type="Google" id="ProtNLM"/>
    </source>
</evidence>
<name>A0A9D3XQ71_9SAUR</name>
<feature type="transmembrane region" description="Helical" evidence="2">
    <location>
        <begin position="177"/>
        <end position="198"/>
    </location>
</feature>
<dbReference type="GO" id="GO:0016020">
    <property type="term" value="C:membrane"/>
    <property type="evidence" value="ECO:0007669"/>
    <property type="project" value="UniProtKB-SubCell"/>
</dbReference>
<feature type="transmembrane region" description="Helical" evidence="2">
    <location>
        <begin position="332"/>
        <end position="357"/>
    </location>
</feature>
<feature type="transmembrane region" description="Helical" evidence="2">
    <location>
        <begin position="237"/>
        <end position="255"/>
    </location>
</feature>
<dbReference type="PANTHER" id="PTHR16189:SF0">
    <property type="entry name" value="TRANSMEMBRANE PROTEIN 104"/>
    <property type="match status" value="1"/>
</dbReference>
<feature type="transmembrane region" description="Helical" evidence="2">
    <location>
        <begin position="262"/>
        <end position="288"/>
    </location>
</feature>
<evidence type="ECO:0000256" key="2">
    <source>
        <dbReference type="SAM" id="Phobius"/>
    </source>
</evidence>
<gene>
    <name evidence="3" type="ORF">KIL84_014162</name>
</gene>
<dbReference type="Proteomes" id="UP000827986">
    <property type="component" value="Unassembled WGS sequence"/>
</dbReference>
<dbReference type="PANTHER" id="PTHR16189">
    <property type="entry name" value="TRANSMEMBRANE PROTEIN 104-RELATED"/>
    <property type="match status" value="1"/>
</dbReference>
<feature type="transmembrane region" description="Helical" evidence="2">
    <location>
        <begin position="422"/>
        <end position="444"/>
    </location>
</feature>
<dbReference type="AlphaFoldDB" id="A0A9D3XQ71"/>
<feature type="transmembrane region" description="Helical" evidence="2">
    <location>
        <begin position="377"/>
        <end position="401"/>
    </location>
</feature>
<keyword evidence="2" id="KW-0472">Membrane</keyword>
<feature type="transmembrane region" description="Helical" evidence="2">
    <location>
        <begin position="300"/>
        <end position="320"/>
    </location>
</feature>
<proteinExistence type="predicted"/>
<evidence type="ECO:0000256" key="1">
    <source>
        <dbReference type="ARBA" id="ARBA00004141"/>
    </source>
</evidence>
<feature type="transmembrane region" description="Helical" evidence="2">
    <location>
        <begin position="498"/>
        <end position="520"/>
    </location>
</feature>
<evidence type="ECO:0000313" key="4">
    <source>
        <dbReference type="Proteomes" id="UP000827986"/>
    </source>
</evidence>